<dbReference type="Proteomes" id="UP001280121">
    <property type="component" value="Unassembled WGS sequence"/>
</dbReference>
<feature type="region of interest" description="Disordered" evidence="1">
    <location>
        <begin position="22"/>
        <end position="46"/>
    </location>
</feature>
<feature type="region of interest" description="Disordered" evidence="1">
    <location>
        <begin position="220"/>
        <end position="256"/>
    </location>
</feature>
<name>A0AAD9TUU3_9ROSI</name>
<sequence length="256" mass="28512">MPSQSEDSLSFSLARIVEEYQGDPSKVDLDSTDSTSDSDHHNGVTGFTPRTDLSICEVGINLPKSMAVGRLKTSSELSMEPPSTSKSEARLFLSDNPKHDTDCGRYLITFQHHRGHLISEAFQTQFFFKKDVKSLSKKVISLTSFNTKMKKKIEEARFADVVAKEAMKEASGKLAGLEEEVARLRASLKWNVDKLFKTDATLTDALERFNKVTDEAIIQTQDDDEYEDNNRGAGDELEKEAVRSNAGDNLEGLTHV</sequence>
<protein>
    <submittedName>
        <fullName evidence="2">Uncharacterized protein</fullName>
    </submittedName>
</protein>
<gene>
    <name evidence="2" type="ORF">Ddye_023938</name>
</gene>
<reference evidence="2" key="1">
    <citation type="journal article" date="2023" name="Plant J.">
        <title>Genome sequences and population genomics provide insights into the demographic history, inbreeding, and mutation load of two 'living fossil' tree species of Dipteronia.</title>
        <authorList>
            <person name="Feng Y."/>
            <person name="Comes H.P."/>
            <person name="Chen J."/>
            <person name="Zhu S."/>
            <person name="Lu R."/>
            <person name="Zhang X."/>
            <person name="Li P."/>
            <person name="Qiu J."/>
            <person name="Olsen K.M."/>
            <person name="Qiu Y."/>
        </authorList>
    </citation>
    <scope>NUCLEOTIDE SEQUENCE</scope>
    <source>
        <strain evidence="2">KIB01</strain>
    </source>
</reference>
<feature type="compositionally biased region" description="Basic and acidic residues" evidence="1">
    <location>
        <begin position="228"/>
        <end position="242"/>
    </location>
</feature>
<evidence type="ECO:0000313" key="3">
    <source>
        <dbReference type="Proteomes" id="UP001280121"/>
    </source>
</evidence>
<proteinExistence type="predicted"/>
<keyword evidence="3" id="KW-1185">Reference proteome</keyword>
<evidence type="ECO:0000256" key="1">
    <source>
        <dbReference type="SAM" id="MobiDB-lite"/>
    </source>
</evidence>
<organism evidence="2 3">
    <name type="scientific">Dipteronia dyeriana</name>
    <dbReference type="NCBI Taxonomy" id="168575"/>
    <lineage>
        <taxon>Eukaryota</taxon>
        <taxon>Viridiplantae</taxon>
        <taxon>Streptophyta</taxon>
        <taxon>Embryophyta</taxon>
        <taxon>Tracheophyta</taxon>
        <taxon>Spermatophyta</taxon>
        <taxon>Magnoliopsida</taxon>
        <taxon>eudicotyledons</taxon>
        <taxon>Gunneridae</taxon>
        <taxon>Pentapetalae</taxon>
        <taxon>rosids</taxon>
        <taxon>malvids</taxon>
        <taxon>Sapindales</taxon>
        <taxon>Sapindaceae</taxon>
        <taxon>Hippocastanoideae</taxon>
        <taxon>Acereae</taxon>
        <taxon>Dipteronia</taxon>
    </lineage>
</organism>
<comment type="caution">
    <text evidence="2">The sequence shown here is derived from an EMBL/GenBank/DDBJ whole genome shotgun (WGS) entry which is preliminary data.</text>
</comment>
<dbReference type="AlphaFoldDB" id="A0AAD9TUU3"/>
<dbReference type="EMBL" id="JANJYI010000007">
    <property type="protein sequence ID" value="KAK2642175.1"/>
    <property type="molecule type" value="Genomic_DNA"/>
</dbReference>
<accession>A0AAD9TUU3</accession>
<evidence type="ECO:0000313" key="2">
    <source>
        <dbReference type="EMBL" id="KAK2642175.1"/>
    </source>
</evidence>